<organism evidence="3">
    <name type="scientific">marine sediment metagenome</name>
    <dbReference type="NCBI Taxonomy" id="412755"/>
    <lineage>
        <taxon>unclassified sequences</taxon>
        <taxon>metagenomes</taxon>
        <taxon>ecological metagenomes</taxon>
    </lineage>
</organism>
<comment type="caution">
    <text evidence="3">The sequence shown here is derived from an EMBL/GenBank/DDBJ whole genome shotgun (WGS) entry which is preliminary data.</text>
</comment>
<evidence type="ECO:0000256" key="1">
    <source>
        <dbReference type="ARBA" id="ARBA00022679"/>
    </source>
</evidence>
<dbReference type="PANTHER" id="PTHR45753">
    <property type="entry name" value="ORNITHINE CARBAMOYLTRANSFERASE, MITOCHONDRIAL"/>
    <property type="match status" value="1"/>
</dbReference>
<evidence type="ECO:0000259" key="2">
    <source>
        <dbReference type="Pfam" id="PF02729"/>
    </source>
</evidence>
<dbReference type="Pfam" id="PF02729">
    <property type="entry name" value="OTCace_N"/>
    <property type="match status" value="1"/>
</dbReference>
<feature type="non-terminal residue" evidence="3">
    <location>
        <position position="163"/>
    </location>
</feature>
<dbReference type="GO" id="GO:0019240">
    <property type="term" value="P:citrulline biosynthetic process"/>
    <property type="evidence" value="ECO:0007669"/>
    <property type="project" value="TreeGrafter"/>
</dbReference>
<evidence type="ECO:0000313" key="3">
    <source>
        <dbReference type="EMBL" id="GAF96904.1"/>
    </source>
</evidence>
<protein>
    <recommendedName>
        <fullName evidence="2">Aspartate/ornithine carbamoyltransferase carbamoyl-P binding domain-containing protein</fullName>
    </recommendedName>
</protein>
<gene>
    <name evidence="3" type="ORF">S01H1_32296</name>
</gene>
<dbReference type="AlphaFoldDB" id="X0TUL5"/>
<sequence length="163" mass="18297">MSVDRIRPAIEQLDDLETNLYQQDFLLTWNHWTDELKAVLAAAEVLEELHRANVSTRLFDSGLAVSNFRDKSTRTRFSFASAANLLGLAVEELDETRSQIAHGETVRETANMISFLTEVIGIRDDIYLGEGHRYMASVAAAVEEGYAEQVLPQRPAVINLQCD</sequence>
<dbReference type="PANTHER" id="PTHR45753:SF3">
    <property type="entry name" value="ORNITHINE TRANSCARBAMYLASE, MITOCHONDRIAL"/>
    <property type="match status" value="1"/>
</dbReference>
<dbReference type="Gene3D" id="3.40.50.1370">
    <property type="entry name" value="Aspartate/ornithine carbamoyltransferase"/>
    <property type="match status" value="1"/>
</dbReference>
<accession>X0TUL5</accession>
<dbReference type="SUPFAM" id="SSF53671">
    <property type="entry name" value="Aspartate/ornithine carbamoyltransferase"/>
    <property type="match status" value="1"/>
</dbReference>
<proteinExistence type="predicted"/>
<dbReference type="EMBL" id="BARS01019986">
    <property type="protein sequence ID" value="GAF96904.1"/>
    <property type="molecule type" value="Genomic_DNA"/>
</dbReference>
<keyword evidence="1" id="KW-0808">Transferase</keyword>
<feature type="domain" description="Aspartate/ornithine carbamoyltransferase carbamoyl-P binding" evidence="2">
    <location>
        <begin position="25"/>
        <end position="139"/>
    </location>
</feature>
<name>X0TUL5_9ZZZZ</name>
<dbReference type="GO" id="GO:0016597">
    <property type="term" value="F:amino acid binding"/>
    <property type="evidence" value="ECO:0007669"/>
    <property type="project" value="InterPro"/>
</dbReference>
<dbReference type="GO" id="GO:0004585">
    <property type="term" value="F:ornithine carbamoyltransferase activity"/>
    <property type="evidence" value="ECO:0007669"/>
    <property type="project" value="TreeGrafter"/>
</dbReference>
<dbReference type="InterPro" id="IPR006132">
    <property type="entry name" value="Asp/Orn_carbamoyltranf_P-bd"/>
</dbReference>
<dbReference type="InterPro" id="IPR036901">
    <property type="entry name" value="Asp/Orn_carbamoylTrfase_sf"/>
</dbReference>
<reference evidence="3" key="1">
    <citation type="journal article" date="2014" name="Front. Microbiol.">
        <title>High frequency of phylogenetically diverse reductive dehalogenase-homologous genes in deep subseafloor sedimentary metagenomes.</title>
        <authorList>
            <person name="Kawai M."/>
            <person name="Futagami T."/>
            <person name="Toyoda A."/>
            <person name="Takaki Y."/>
            <person name="Nishi S."/>
            <person name="Hori S."/>
            <person name="Arai W."/>
            <person name="Tsubouchi T."/>
            <person name="Morono Y."/>
            <person name="Uchiyama I."/>
            <person name="Ito T."/>
            <person name="Fujiyama A."/>
            <person name="Inagaki F."/>
            <person name="Takami H."/>
        </authorList>
    </citation>
    <scope>NUCLEOTIDE SEQUENCE</scope>
    <source>
        <strain evidence="3">Expedition CK06-06</strain>
    </source>
</reference>
<dbReference type="GO" id="GO:0042450">
    <property type="term" value="P:L-arginine biosynthetic process via ornithine"/>
    <property type="evidence" value="ECO:0007669"/>
    <property type="project" value="TreeGrafter"/>
</dbReference>